<keyword evidence="1" id="KW-1133">Transmembrane helix</keyword>
<sequence>MGWNEWPLIVFTVLAQTAIGAFWVHAFVLLGNTASSEQRQKLARGSLVLWLLMAVAFAASTAHLGMPLRAINSLARVGSAPLSNEILTGSAFFALGGLGWLLSVTGKGSAGLLKALTGLTLLASAVFLICMARFYMIDTVPTWNTPLTPAAFLVTALTAGLLLGRERLAAAGIQGPLGSVLLGIAALALLAGVVMTLVQQASLPHITSSIQSAADLVPDYAQRMAGRFALLAAALAIWLGAERRASLPAQRSLATAALVLVLLGEMLGRSVFYGLHMTVGL</sequence>
<name>A0A248LKY2_9NEIS</name>
<dbReference type="AlphaFoldDB" id="A0A248LKY2"/>
<dbReference type="GO" id="GO:0019645">
    <property type="term" value="P:anaerobic electron transport chain"/>
    <property type="evidence" value="ECO:0007669"/>
    <property type="project" value="InterPro"/>
</dbReference>
<dbReference type="PANTHER" id="PTHR38095:SF3">
    <property type="entry name" value="ANAEROBIC DIMETHYL SULFOXIDE REDUCTASE, SUBUNIT C"/>
    <property type="match status" value="1"/>
</dbReference>
<feature type="transmembrane region" description="Helical" evidence="1">
    <location>
        <begin position="176"/>
        <end position="198"/>
    </location>
</feature>
<dbReference type="EMBL" id="CP022115">
    <property type="protein sequence ID" value="ASJ25398.1"/>
    <property type="molecule type" value="Genomic_DNA"/>
</dbReference>
<feature type="transmembrane region" description="Helical" evidence="1">
    <location>
        <begin position="86"/>
        <end position="104"/>
    </location>
</feature>
<keyword evidence="1" id="KW-0472">Membrane</keyword>
<evidence type="ECO:0000256" key="1">
    <source>
        <dbReference type="SAM" id="Phobius"/>
    </source>
</evidence>
<feature type="transmembrane region" description="Helical" evidence="1">
    <location>
        <begin position="253"/>
        <end position="275"/>
    </location>
</feature>
<dbReference type="Pfam" id="PF04976">
    <property type="entry name" value="DmsC"/>
    <property type="match status" value="1"/>
</dbReference>
<dbReference type="PANTHER" id="PTHR38095">
    <property type="entry name" value="ANAEROBIC DIMETHYL SULFOXIDE REDUCTASE CHAIN YNFH"/>
    <property type="match status" value="1"/>
</dbReference>
<dbReference type="Proteomes" id="UP000197424">
    <property type="component" value="Chromosome"/>
</dbReference>
<feature type="transmembrane region" description="Helical" evidence="1">
    <location>
        <begin position="147"/>
        <end position="164"/>
    </location>
</feature>
<feature type="transmembrane region" description="Helical" evidence="1">
    <location>
        <begin position="6"/>
        <end position="30"/>
    </location>
</feature>
<gene>
    <name evidence="2" type="primary">dmsC</name>
    <name evidence="2" type="ORF">LHGZ1_2567</name>
</gene>
<evidence type="ECO:0000313" key="2">
    <source>
        <dbReference type="EMBL" id="ASJ25398.1"/>
    </source>
</evidence>
<dbReference type="GO" id="GO:0005886">
    <property type="term" value="C:plasma membrane"/>
    <property type="evidence" value="ECO:0007669"/>
    <property type="project" value="TreeGrafter"/>
</dbReference>
<feature type="transmembrane region" description="Helical" evidence="1">
    <location>
        <begin position="224"/>
        <end position="241"/>
    </location>
</feature>
<proteinExistence type="predicted"/>
<protein>
    <submittedName>
        <fullName evidence="2">DmsC</fullName>
    </submittedName>
</protein>
<reference evidence="3" key="1">
    <citation type="submission" date="2017-06" db="EMBL/GenBank/DDBJ databases">
        <title>Whole genome sequence of Laribacter hongkongensis LHGZ1.</title>
        <authorList>
            <person name="Chen D."/>
            <person name="Wu H."/>
            <person name="Chen J."/>
        </authorList>
    </citation>
    <scope>NUCLEOTIDE SEQUENCE [LARGE SCALE GENOMIC DNA]</scope>
    <source>
        <strain evidence="3">LHGZ1</strain>
    </source>
</reference>
<dbReference type="OrthoDB" id="4394845at2"/>
<dbReference type="GO" id="GO:0009390">
    <property type="term" value="C:dimethyl sulfoxide reductase complex"/>
    <property type="evidence" value="ECO:0007669"/>
    <property type="project" value="TreeGrafter"/>
</dbReference>
<dbReference type="InterPro" id="IPR007059">
    <property type="entry name" value="DmsC"/>
</dbReference>
<dbReference type="RefSeq" id="WP_088861277.1">
    <property type="nucleotide sequence ID" value="NZ_CP022115.1"/>
</dbReference>
<keyword evidence="1" id="KW-0812">Transmembrane</keyword>
<accession>A0A248LKY2</accession>
<feature type="transmembrane region" description="Helical" evidence="1">
    <location>
        <begin position="42"/>
        <end position="66"/>
    </location>
</feature>
<organism evidence="2 3">
    <name type="scientific">Laribacter hongkongensis</name>
    <dbReference type="NCBI Taxonomy" id="168471"/>
    <lineage>
        <taxon>Bacteria</taxon>
        <taxon>Pseudomonadati</taxon>
        <taxon>Pseudomonadota</taxon>
        <taxon>Betaproteobacteria</taxon>
        <taxon>Neisseriales</taxon>
        <taxon>Aquaspirillaceae</taxon>
        <taxon>Laribacter</taxon>
    </lineage>
</organism>
<feature type="transmembrane region" description="Helical" evidence="1">
    <location>
        <begin position="116"/>
        <end position="135"/>
    </location>
</feature>
<dbReference type="GO" id="GO:0009389">
    <property type="term" value="F:dimethyl sulfoxide reductase activity"/>
    <property type="evidence" value="ECO:0007669"/>
    <property type="project" value="TreeGrafter"/>
</dbReference>
<evidence type="ECO:0000313" key="3">
    <source>
        <dbReference type="Proteomes" id="UP000197424"/>
    </source>
</evidence>